<dbReference type="EMBL" id="JACGCI010000021">
    <property type="protein sequence ID" value="KAF6757804.1"/>
    <property type="molecule type" value="Genomic_DNA"/>
</dbReference>
<proteinExistence type="predicted"/>
<keyword evidence="3" id="KW-1185">Reference proteome</keyword>
<accession>A0A8H6M9F1</accession>
<name>A0A8H6M9F1_9AGAR</name>
<dbReference type="Proteomes" id="UP000521943">
    <property type="component" value="Unassembled WGS sequence"/>
</dbReference>
<protein>
    <submittedName>
        <fullName evidence="2">Uncharacterized protein</fullName>
    </submittedName>
</protein>
<dbReference type="OrthoDB" id="3269273at2759"/>
<gene>
    <name evidence="2" type="ORF">DFP72DRAFT_1065599</name>
</gene>
<organism evidence="2 3">
    <name type="scientific">Ephemerocybe angulata</name>
    <dbReference type="NCBI Taxonomy" id="980116"/>
    <lineage>
        <taxon>Eukaryota</taxon>
        <taxon>Fungi</taxon>
        <taxon>Dikarya</taxon>
        <taxon>Basidiomycota</taxon>
        <taxon>Agaricomycotina</taxon>
        <taxon>Agaricomycetes</taxon>
        <taxon>Agaricomycetidae</taxon>
        <taxon>Agaricales</taxon>
        <taxon>Agaricineae</taxon>
        <taxon>Psathyrellaceae</taxon>
        <taxon>Ephemerocybe</taxon>
    </lineage>
</organism>
<evidence type="ECO:0000313" key="3">
    <source>
        <dbReference type="Proteomes" id="UP000521943"/>
    </source>
</evidence>
<comment type="caution">
    <text evidence="2">The sequence shown here is derived from an EMBL/GenBank/DDBJ whole genome shotgun (WGS) entry which is preliminary data.</text>
</comment>
<dbReference type="AlphaFoldDB" id="A0A8H6M9F1"/>
<sequence>MLRSSTRHIPLVVYGKSACSLEKFTTDCCERYSVTLDGPGQEHFYLDNALLRRFAINNPDLLHRGEDYAEPEPSTNKRKAAGRPPGGQDWWSEVDAWFAAEIALRGRQLTGDGWKECFLWLAVPHRTPFRFRGGGVCLAAVEDSEGSPPMPFTLTLTVCTRTLGPTFLIPSLDFLTPLQVCPPTTTSEGKSFFRYSP</sequence>
<reference evidence="2 3" key="1">
    <citation type="submission" date="2020-07" db="EMBL/GenBank/DDBJ databases">
        <title>Comparative genomics of pyrophilous fungi reveals a link between fire events and developmental genes.</title>
        <authorList>
            <consortium name="DOE Joint Genome Institute"/>
            <person name="Steindorff A.S."/>
            <person name="Carver A."/>
            <person name="Calhoun S."/>
            <person name="Stillman K."/>
            <person name="Liu H."/>
            <person name="Lipzen A."/>
            <person name="Pangilinan J."/>
            <person name="Labutti K."/>
            <person name="Bruns T.D."/>
            <person name="Grigoriev I.V."/>
        </authorList>
    </citation>
    <scope>NUCLEOTIDE SEQUENCE [LARGE SCALE GENOMIC DNA]</scope>
    <source>
        <strain evidence="2 3">CBS 144469</strain>
    </source>
</reference>
<evidence type="ECO:0000256" key="1">
    <source>
        <dbReference type="SAM" id="MobiDB-lite"/>
    </source>
</evidence>
<feature type="region of interest" description="Disordered" evidence="1">
    <location>
        <begin position="65"/>
        <end position="87"/>
    </location>
</feature>
<evidence type="ECO:0000313" key="2">
    <source>
        <dbReference type="EMBL" id="KAF6757804.1"/>
    </source>
</evidence>